<dbReference type="GeneID" id="36398468"/>
<dbReference type="Proteomes" id="UP000054928">
    <property type="component" value="Unassembled WGS sequence"/>
</dbReference>
<keyword evidence="2" id="KW-1185">Reference proteome</keyword>
<evidence type="ECO:0000313" key="2">
    <source>
        <dbReference type="Proteomes" id="UP000054928"/>
    </source>
</evidence>
<proteinExistence type="predicted"/>
<dbReference type="EMBL" id="CCYD01002306">
    <property type="protein sequence ID" value="CEG46728.1"/>
    <property type="molecule type" value="Genomic_DNA"/>
</dbReference>
<protein>
    <submittedName>
        <fullName evidence="1">Uncharacterized protein</fullName>
    </submittedName>
</protein>
<sequence>MLWPLSSLGLEAMLEVQRHLAGLVRRMDEIRRLNNDNGEVRGTGFTYNNLMFIVVLVYQEVHDSVNR</sequence>
<dbReference type="RefSeq" id="XP_024583097.1">
    <property type="nucleotide sequence ID" value="XM_024717616.1"/>
</dbReference>
<evidence type="ECO:0000313" key="1">
    <source>
        <dbReference type="EMBL" id="CEG46728.1"/>
    </source>
</evidence>
<organism evidence="1 2">
    <name type="scientific">Plasmopara halstedii</name>
    <name type="common">Downy mildew of sunflower</name>
    <dbReference type="NCBI Taxonomy" id="4781"/>
    <lineage>
        <taxon>Eukaryota</taxon>
        <taxon>Sar</taxon>
        <taxon>Stramenopiles</taxon>
        <taxon>Oomycota</taxon>
        <taxon>Peronosporomycetes</taxon>
        <taxon>Peronosporales</taxon>
        <taxon>Peronosporaceae</taxon>
        <taxon>Plasmopara</taxon>
    </lineage>
</organism>
<name>A0A0P1AZH1_PLAHL</name>
<accession>A0A0P1AZH1</accession>
<dbReference type="AlphaFoldDB" id="A0A0P1AZH1"/>
<reference evidence="2" key="1">
    <citation type="submission" date="2014-09" db="EMBL/GenBank/DDBJ databases">
        <authorList>
            <person name="Sharma Rahul"/>
            <person name="Thines Marco"/>
        </authorList>
    </citation>
    <scope>NUCLEOTIDE SEQUENCE [LARGE SCALE GENOMIC DNA]</scope>
</reference>